<evidence type="ECO:0008006" key="4">
    <source>
        <dbReference type="Google" id="ProtNLM"/>
    </source>
</evidence>
<feature type="transmembrane region" description="Helical" evidence="1">
    <location>
        <begin position="176"/>
        <end position="200"/>
    </location>
</feature>
<keyword evidence="1" id="KW-0472">Membrane</keyword>
<dbReference type="AlphaFoldDB" id="A0A5M9WZQ6"/>
<keyword evidence="1" id="KW-1133">Transmembrane helix</keyword>
<dbReference type="OrthoDB" id="2649540at2"/>
<name>A0A5M9WZQ6_PAEAM</name>
<feature type="transmembrane region" description="Helical" evidence="1">
    <location>
        <begin position="42"/>
        <end position="61"/>
    </location>
</feature>
<organism evidence="2 3">
    <name type="scientific">Paenibacillus amylolyticus</name>
    <dbReference type="NCBI Taxonomy" id="1451"/>
    <lineage>
        <taxon>Bacteria</taxon>
        <taxon>Bacillati</taxon>
        <taxon>Bacillota</taxon>
        <taxon>Bacilli</taxon>
        <taxon>Bacillales</taxon>
        <taxon>Paenibacillaceae</taxon>
        <taxon>Paenibacillus</taxon>
    </lineage>
</organism>
<protein>
    <recommendedName>
        <fullName evidence="4">GAP family protein</fullName>
    </recommendedName>
</protein>
<gene>
    <name evidence="2" type="ORF">EC604_23850</name>
</gene>
<comment type="caution">
    <text evidence="2">The sequence shown here is derived from an EMBL/GenBank/DDBJ whole genome shotgun (WGS) entry which is preliminary data.</text>
</comment>
<sequence>MTLTALVSTLVLLALIDSTSVGTLLIPIWLLMTPQRVRVDRFLIYLFTVSGCYFVIGLIIMFGTDSFLNQYAPLMESQPFLLGQLVIGILLMVISQLMDTKKSRARAAERAGSGEGTILKWRARVTGETVSSRSSITILIGLALTAVVLELGTMLPYLAAIGVLVSEGPAWPMSGILLLGYCFVMIVPSLILLAGRLLAYPVLKQPLAKMDSWLVNNAQNATAWIVGIVGFLLTVNAVYDLGWFQ</sequence>
<evidence type="ECO:0000313" key="3">
    <source>
        <dbReference type="Proteomes" id="UP000323664"/>
    </source>
</evidence>
<feature type="transmembrane region" description="Helical" evidence="1">
    <location>
        <begin position="138"/>
        <end position="164"/>
    </location>
</feature>
<reference evidence="2 3" key="1">
    <citation type="journal article" date="2019" name="J. Ind. Microbiol. Biotechnol.">
        <title>Paenibacillus amylolyticus 27C64 has a diverse set of carbohydrate-active enzymes and complete pectin deconstruction system.</title>
        <authorList>
            <person name="Keggi C."/>
            <person name="Doran-Peterson J."/>
        </authorList>
    </citation>
    <scope>NUCLEOTIDE SEQUENCE [LARGE SCALE GENOMIC DNA]</scope>
    <source>
        <strain evidence="2 3">27C64</strain>
    </source>
</reference>
<dbReference type="Pfam" id="PF11139">
    <property type="entry name" value="SfLAP"/>
    <property type="match status" value="1"/>
</dbReference>
<dbReference type="InterPro" id="IPR021315">
    <property type="entry name" value="Gap/Sap"/>
</dbReference>
<accession>A0A5M9WZQ6</accession>
<evidence type="ECO:0000256" key="1">
    <source>
        <dbReference type="SAM" id="Phobius"/>
    </source>
</evidence>
<evidence type="ECO:0000313" key="2">
    <source>
        <dbReference type="EMBL" id="KAA8786868.1"/>
    </source>
</evidence>
<feature type="transmembrane region" description="Helical" evidence="1">
    <location>
        <begin position="81"/>
        <end position="98"/>
    </location>
</feature>
<dbReference type="Proteomes" id="UP000323664">
    <property type="component" value="Unassembled WGS sequence"/>
</dbReference>
<dbReference type="RefSeq" id="WP_123066552.1">
    <property type="nucleotide sequence ID" value="NZ_RIAS01000017.1"/>
</dbReference>
<keyword evidence="1" id="KW-0812">Transmembrane</keyword>
<feature type="transmembrane region" description="Helical" evidence="1">
    <location>
        <begin position="6"/>
        <end position="30"/>
    </location>
</feature>
<dbReference type="EMBL" id="RIAS01000017">
    <property type="protein sequence ID" value="KAA8786868.1"/>
    <property type="molecule type" value="Genomic_DNA"/>
</dbReference>
<proteinExistence type="predicted"/>
<feature type="transmembrane region" description="Helical" evidence="1">
    <location>
        <begin position="221"/>
        <end position="239"/>
    </location>
</feature>